<protein>
    <submittedName>
        <fullName evidence="1">Uncharacterized protein</fullName>
    </submittedName>
</protein>
<keyword evidence="2" id="KW-1185">Reference proteome</keyword>
<organism evidence="1 2">
    <name type="scientific">Sagittula marina</name>
    <dbReference type="NCBI Taxonomy" id="943940"/>
    <lineage>
        <taxon>Bacteria</taxon>
        <taxon>Pseudomonadati</taxon>
        <taxon>Pseudomonadota</taxon>
        <taxon>Alphaproteobacteria</taxon>
        <taxon>Rhodobacterales</taxon>
        <taxon>Roseobacteraceae</taxon>
        <taxon>Sagittula</taxon>
    </lineage>
</organism>
<proteinExistence type="predicted"/>
<evidence type="ECO:0000313" key="1">
    <source>
        <dbReference type="EMBL" id="MBB3987265.1"/>
    </source>
</evidence>
<dbReference type="EMBL" id="JACIEJ010000009">
    <property type="protein sequence ID" value="MBB3987265.1"/>
    <property type="molecule type" value="Genomic_DNA"/>
</dbReference>
<dbReference type="SUPFAM" id="SSF46785">
    <property type="entry name" value="Winged helix' DNA-binding domain"/>
    <property type="match status" value="1"/>
</dbReference>
<accession>A0A7W6DQC7</accession>
<name>A0A7W6DQC7_9RHOB</name>
<sequence>MQISPLLQRLVAGGPVTVKPYECDRRERLAGMVDKGWDILRRTLMVVENTNPRVFESLYRRPKP</sequence>
<comment type="caution">
    <text evidence="1">The sequence shown here is derived from an EMBL/GenBank/DDBJ whole genome shotgun (WGS) entry which is preliminary data.</text>
</comment>
<reference evidence="1 2" key="1">
    <citation type="submission" date="2020-08" db="EMBL/GenBank/DDBJ databases">
        <title>Genomic Encyclopedia of Type Strains, Phase IV (KMG-IV): sequencing the most valuable type-strain genomes for metagenomic binning, comparative biology and taxonomic classification.</title>
        <authorList>
            <person name="Goeker M."/>
        </authorList>
    </citation>
    <scope>NUCLEOTIDE SEQUENCE [LARGE SCALE GENOMIC DNA]</scope>
    <source>
        <strain evidence="1 2">DSM 102235</strain>
    </source>
</reference>
<dbReference type="Proteomes" id="UP000541426">
    <property type="component" value="Unassembled WGS sequence"/>
</dbReference>
<dbReference type="AlphaFoldDB" id="A0A7W6DQC7"/>
<gene>
    <name evidence="1" type="ORF">GGQ68_003611</name>
</gene>
<evidence type="ECO:0000313" key="2">
    <source>
        <dbReference type="Proteomes" id="UP000541426"/>
    </source>
</evidence>
<dbReference type="InterPro" id="IPR036390">
    <property type="entry name" value="WH_DNA-bd_sf"/>
</dbReference>